<protein>
    <submittedName>
        <fullName evidence="1">Uncharacterized protein</fullName>
    </submittedName>
</protein>
<accession>A0ABY5V4B6</accession>
<organism evidence="1 2">
    <name type="scientific">Alistipes senegalensis JC50</name>
    <dbReference type="NCBI Taxonomy" id="1033732"/>
    <lineage>
        <taxon>Bacteria</taxon>
        <taxon>Pseudomonadati</taxon>
        <taxon>Bacteroidota</taxon>
        <taxon>Bacteroidia</taxon>
        <taxon>Bacteroidales</taxon>
        <taxon>Rikenellaceae</taxon>
        <taxon>Alistipes</taxon>
    </lineage>
</organism>
<dbReference type="EMBL" id="CP102252">
    <property type="protein sequence ID" value="UWN64465.1"/>
    <property type="molecule type" value="Genomic_DNA"/>
</dbReference>
<reference evidence="1" key="1">
    <citation type="journal article" date="2022" name="Cell">
        <title>Design, construction, and in vivo augmentation of a complex gut microbiome.</title>
        <authorList>
            <person name="Cheng A.G."/>
            <person name="Ho P.Y."/>
            <person name="Aranda-Diaz A."/>
            <person name="Jain S."/>
            <person name="Yu F.B."/>
            <person name="Meng X."/>
            <person name="Wang M."/>
            <person name="Iakiviak M."/>
            <person name="Nagashima K."/>
            <person name="Zhao A."/>
            <person name="Murugkar P."/>
            <person name="Patil A."/>
            <person name="Atabakhsh K."/>
            <person name="Weakley A."/>
            <person name="Yan J."/>
            <person name="Brumbaugh A.R."/>
            <person name="Higginbottom S."/>
            <person name="Dimas A."/>
            <person name="Shiver A.L."/>
            <person name="Deutschbauer A."/>
            <person name="Neff N."/>
            <person name="Sonnenburg J.L."/>
            <person name="Huang K.C."/>
            <person name="Fischbach M.A."/>
        </authorList>
    </citation>
    <scope>NUCLEOTIDE SEQUENCE</scope>
    <source>
        <strain evidence="1">JC50</strain>
    </source>
</reference>
<keyword evidence="2" id="KW-1185">Reference proteome</keyword>
<dbReference type="Proteomes" id="UP001058267">
    <property type="component" value="Chromosome"/>
</dbReference>
<gene>
    <name evidence="1" type="ORF">NQ519_11980</name>
</gene>
<dbReference type="RefSeq" id="WP_019150917.1">
    <property type="nucleotide sequence ID" value="NZ_CP102252.1"/>
</dbReference>
<sequence length="62" mass="7296">MRTKTQYKADGERLKIDQFPYYITGSITGMKKMFYGKDALLVRCGSWIYNVPKEPMIYQIAH</sequence>
<proteinExistence type="predicted"/>
<evidence type="ECO:0000313" key="1">
    <source>
        <dbReference type="EMBL" id="UWN64465.1"/>
    </source>
</evidence>
<evidence type="ECO:0000313" key="2">
    <source>
        <dbReference type="Proteomes" id="UP001058267"/>
    </source>
</evidence>
<name>A0ABY5V4B6_9BACT</name>